<name>A0A370HMK3_9HYPH</name>
<dbReference type="RefSeq" id="WP_147282395.1">
    <property type="nucleotide sequence ID" value="NZ_QQBB01000004.1"/>
</dbReference>
<protein>
    <submittedName>
        <fullName evidence="2">Uncharacterized protein</fullName>
    </submittedName>
</protein>
<gene>
    <name evidence="2" type="ORF">DES45_104370</name>
</gene>
<reference evidence="2 3" key="1">
    <citation type="submission" date="2018-07" db="EMBL/GenBank/DDBJ databases">
        <title>Genomic Encyclopedia of Type Strains, Phase IV (KMG-IV): sequencing the most valuable type-strain genomes for metagenomic binning, comparative biology and taxonomic classification.</title>
        <authorList>
            <person name="Goeker M."/>
        </authorList>
    </citation>
    <scope>NUCLEOTIDE SEQUENCE [LARGE SCALE GENOMIC DNA]</scope>
    <source>
        <strain evidence="2 3">DSM 14364</strain>
    </source>
</reference>
<dbReference type="AlphaFoldDB" id="A0A370HMK3"/>
<organism evidence="2 3">
    <name type="scientific">Microvirga subterranea</name>
    <dbReference type="NCBI Taxonomy" id="186651"/>
    <lineage>
        <taxon>Bacteria</taxon>
        <taxon>Pseudomonadati</taxon>
        <taxon>Pseudomonadota</taxon>
        <taxon>Alphaproteobacteria</taxon>
        <taxon>Hyphomicrobiales</taxon>
        <taxon>Methylobacteriaceae</taxon>
        <taxon>Microvirga</taxon>
    </lineage>
</organism>
<accession>A0A370HMK3</accession>
<dbReference type="Proteomes" id="UP000254925">
    <property type="component" value="Unassembled WGS sequence"/>
</dbReference>
<dbReference type="EMBL" id="QQBB01000004">
    <property type="protein sequence ID" value="RDI59455.1"/>
    <property type="molecule type" value="Genomic_DNA"/>
</dbReference>
<evidence type="ECO:0000313" key="3">
    <source>
        <dbReference type="Proteomes" id="UP000254925"/>
    </source>
</evidence>
<sequence>MAKKKAKSQTDVLGFKLPKSLRKAGWLDDLLRSEIGRTILAEALVAAAGAAAAALARYGAESETGAKVRKAAIRTGSDAASATKDVVGAVVNTGIAAVSAVAQDLLSPTPDGKSQEQPKRARKPRQAKGTTASES</sequence>
<evidence type="ECO:0000256" key="1">
    <source>
        <dbReference type="SAM" id="MobiDB-lite"/>
    </source>
</evidence>
<feature type="region of interest" description="Disordered" evidence="1">
    <location>
        <begin position="105"/>
        <end position="135"/>
    </location>
</feature>
<comment type="caution">
    <text evidence="2">The sequence shown here is derived from an EMBL/GenBank/DDBJ whole genome shotgun (WGS) entry which is preliminary data.</text>
</comment>
<proteinExistence type="predicted"/>
<evidence type="ECO:0000313" key="2">
    <source>
        <dbReference type="EMBL" id="RDI59455.1"/>
    </source>
</evidence>
<keyword evidence="3" id="KW-1185">Reference proteome</keyword>